<evidence type="ECO:0000256" key="8">
    <source>
        <dbReference type="ARBA" id="ARBA00023136"/>
    </source>
</evidence>
<feature type="transmembrane region" description="Helical" evidence="10">
    <location>
        <begin position="129"/>
        <end position="149"/>
    </location>
</feature>
<keyword evidence="5 10" id="KW-0812">Transmembrane</keyword>
<dbReference type="PROSITE" id="PS01307">
    <property type="entry name" value="MOTA"/>
    <property type="match status" value="1"/>
</dbReference>
<dbReference type="AlphaFoldDB" id="A0A147IZQ5"/>
<evidence type="ECO:0000256" key="5">
    <source>
        <dbReference type="ARBA" id="ARBA00022692"/>
    </source>
</evidence>
<comment type="subcellular location">
    <subcellularLocation>
        <location evidence="1">Cell membrane</location>
        <topology evidence="1">Multi-pass membrane protein</topology>
    </subcellularLocation>
</comment>
<keyword evidence="8 10" id="KW-0472">Membrane</keyword>
<dbReference type="PANTHER" id="PTHR30433">
    <property type="entry name" value="CHEMOTAXIS PROTEIN MOTA"/>
    <property type="match status" value="1"/>
</dbReference>
<proteinExistence type="inferred from homology"/>
<evidence type="ECO:0000256" key="4">
    <source>
        <dbReference type="ARBA" id="ARBA00022475"/>
    </source>
</evidence>
<organism evidence="12 13">
    <name type="scientific">Sphingomonas yabuuchiae</name>
    <dbReference type="NCBI Taxonomy" id="172044"/>
    <lineage>
        <taxon>Bacteria</taxon>
        <taxon>Pseudomonadati</taxon>
        <taxon>Pseudomonadota</taxon>
        <taxon>Alphaproteobacteria</taxon>
        <taxon>Sphingomonadales</taxon>
        <taxon>Sphingomonadaceae</taxon>
        <taxon>Sphingomonas</taxon>
    </lineage>
</organism>
<protein>
    <submittedName>
        <fullName evidence="12">Biopolymer transporter ExbB</fullName>
    </submittedName>
</protein>
<dbReference type="RefSeq" id="WP_058743876.1">
    <property type="nucleotide sequence ID" value="NZ_LDTF01000004.1"/>
</dbReference>
<comment type="caution">
    <text evidence="12">The sequence shown here is derived from an EMBL/GenBank/DDBJ whole genome shotgun (WGS) entry which is preliminary data.</text>
</comment>
<dbReference type="GO" id="GO:0071978">
    <property type="term" value="P:bacterial-type flagellum-dependent swarming motility"/>
    <property type="evidence" value="ECO:0007669"/>
    <property type="project" value="InterPro"/>
</dbReference>
<evidence type="ECO:0000313" key="12">
    <source>
        <dbReference type="EMBL" id="KTW01348.1"/>
    </source>
</evidence>
<dbReference type="Proteomes" id="UP000073923">
    <property type="component" value="Unassembled WGS sequence"/>
</dbReference>
<dbReference type="InterPro" id="IPR002898">
    <property type="entry name" value="MotA_ExbB_proton_chnl"/>
</dbReference>
<evidence type="ECO:0000256" key="3">
    <source>
        <dbReference type="ARBA" id="ARBA00022448"/>
    </source>
</evidence>
<evidence type="ECO:0000256" key="2">
    <source>
        <dbReference type="ARBA" id="ARBA00008038"/>
    </source>
</evidence>
<evidence type="ECO:0000313" key="13">
    <source>
        <dbReference type="Proteomes" id="UP000073923"/>
    </source>
</evidence>
<dbReference type="GO" id="GO:0005886">
    <property type="term" value="C:plasma membrane"/>
    <property type="evidence" value="ECO:0007669"/>
    <property type="project" value="UniProtKB-SubCell"/>
</dbReference>
<accession>A0A147IZQ5</accession>
<keyword evidence="6" id="KW-0283">Flagellar rotation</keyword>
<dbReference type="PATRIC" id="fig|172044.3.peg.1594"/>
<dbReference type="EMBL" id="LDTF01000004">
    <property type="protein sequence ID" value="KTW01348.1"/>
    <property type="molecule type" value="Genomic_DNA"/>
</dbReference>
<reference evidence="12 13" key="1">
    <citation type="journal article" date="2016" name="Front. Microbiol.">
        <title>Genomic Resource of Rice Seed Associated Bacteria.</title>
        <authorList>
            <person name="Midha S."/>
            <person name="Bansal K."/>
            <person name="Sharma S."/>
            <person name="Kumar N."/>
            <person name="Patil P.P."/>
            <person name="Chaudhry V."/>
            <person name="Patil P.B."/>
        </authorList>
    </citation>
    <scope>NUCLEOTIDE SEQUENCE [LARGE SCALE GENOMIC DNA]</scope>
    <source>
        <strain evidence="12 13">NS355</strain>
    </source>
</reference>
<dbReference type="PANTHER" id="PTHR30433:SF2">
    <property type="entry name" value="MOTILITY PROTEIN A"/>
    <property type="match status" value="1"/>
</dbReference>
<dbReference type="InterPro" id="IPR047055">
    <property type="entry name" value="MotA-like"/>
</dbReference>
<dbReference type="InterPro" id="IPR000540">
    <property type="entry name" value="Flag_MotA_CS"/>
</dbReference>
<evidence type="ECO:0000256" key="1">
    <source>
        <dbReference type="ARBA" id="ARBA00004651"/>
    </source>
</evidence>
<feature type="region of interest" description="Disordered" evidence="9">
    <location>
        <begin position="207"/>
        <end position="236"/>
    </location>
</feature>
<dbReference type="Pfam" id="PF01618">
    <property type="entry name" value="MotA_ExbB"/>
    <property type="match status" value="1"/>
</dbReference>
<keyword evidence="7 10" id="KW-1133">Transmembrane helix</keyword>
<evidence type="ECO:0000256" key="7">
    <source>
        <dbReference type="ARBA" id="ARBA00022989"/>
    </source>
</evidence>
<comment type="similarity">
    <text evidence="2">Belongs to the MotA family.</text>
</comment>
<dbReference type="GO" id="GO:0006935">
    <property type="term" value="P:chemotaxis"/>
    <property type="evidence" value="ECO:0007669"/>
    <property type="project" value="InterPro"/>
</dbReference>
<evidence type="ECO:0000256" key="9">
    <source>
        <dbReference type="SAM" id="MobiDB-lite"/>
    </source>
</evidence>
<feature type="transmembrane region" description="Helical" evidence="10">
    <location>
        <begin position="13"/>
        <end position="31"/>
    </location>
</feature>
<keyword evidence="3" id="KW-0813">Transport</keyword>
<dbReference type="OrthoDB" id="9806929at2"/>
<evidence type="ECO:0000256" key="10">
    <source>
        <dbReference type="SAM" id="Phobius"/>
    </source>
</evidence>
<evidence type="ECO:0000256" key="6">
    <source>
        <dbReference type="ARBA" id="ARBA00022779"/>
    </source>
</evidence>
<feature type="compositionally biased region" description="Low complexity" evidence="9">
    <location>
        <begin position="220"/>
        <end position="230"/>
    </location>
</feature>
<feature type="transmembrane region" description="Helical" evidence="10">
    <location>
        <begin position="155"/>
        <end position="177"/>
    </location>
</feature>
<feature type="domain" description="MotA/TolQ/ExbB proton channel" evidence="11">
    <location>
        <begin position="83"/>
        <end position="190"/>
    </location>
</feature>
<gene>
    <name evidence="12" type="ORF">NS355_00565</name>
</gene>
<evidence type="ECO:0000259" key="11">
    <source>
        <dbReference type="Pfam" id="PF01618"/>
    </source>
</evidence>
<name>A0A147IZQ5_9SPHN</name>
<sequence>MTAFPPLHQFFDAAALAIVLGGTLIATLLRTPWRDAGRAMRALAVLPRRPFSADPLVEQIAHLSRMAKRQGVLALDRSVITDPDMAEAVAAIVDGEGAEAVAARLNLARAARVERHVATADVWTGAAEIAPAMGMVGTLIGLAAMFATMNDPQRIGGAMAIALLATLYGALFANLVAQPIAMRLRRAARIEAFERTRIVTPLAALAAREAPRPSRGGTGPDPKSGPKSGPNLVSVA</sequence>
<keyword evidence="4" id="KW-1003">Cell membrane</keyword>